<organism evidence="2 3">
    <name type="scientific">Pythium insidiosum</name>
    <name type="common">Pythiosis disease agent</name>
    <dbReference type="NCBI Taxonomy" id="114742"/>
    <lineage>
        <taxon>Eukaryota</taxon>
        <taxon>Sar</taxon>
        <taxon>Stramenopiles</taxon>
        <taxon>Oomycota</taxon>
        <taxon>Peronosporomycetes</taxon>
        <taxon>Pythiales</taxon>
        <taxon>Pythiaceae</taxon>
        <taxon>Pythium</taxon>
    </lineage>
</organism>
<dbReference type="Gene3D" id="3.80.10.10">
    <property type="entry name" value="Ribonuclease Inhibitor"/>
    <property type="match status" value="1"/>
</dbReference>
<feature type="transmembrane region" description="Helical" evidence="1">
    <location>
        <begin position="555"/>
        <end position="574"/>
    </location>
</feature>
<keyword evidence="3" id="KW-1185">Reference proteome</keyword>
<comment type="caution">
    <text evidence="2">The sequence shown here is derived from an EMBL/GenBank/DDBJ whole genome shotgun (WGS) entry which is preliminary data.</text>
</comment>
<proteinExistence type="predicted"/>
<accession>A0AAD5LYE5</accession>
<feature type="transmembrane region" description="Helical" evidence="1">
    <location>
        <begin position="410"/>
        <end position="432"/>
    </location>
</feature>
<feature type="transmembrane region" description="Helical" evidence="1">
    <location>
        <begin position="190"/>
        <end position="216"/>
    </location>
</feature>
<keyword evidence="1" id="KW-0812">Transmembrane</keyword>
<feature type="transmembrane region" description="Helical" evidence="1">
    <location>
        <begin position="377"/>
        <end position="398"/>
    </location>
</feature>
<dbReference type="SUPFAM" id="SSF52058">
    <property type="entry name" value="L domain-like"/>
    <property type="match status" value="1"/>
</dbReference>
<evidence type="ECO:0000313" key="2">
    <source>
        <dbReference type="EMBL" id="KAJ0397598.1"/>
    </source>
</evidence>
<dbReference type="EMBL" id="JAKCXM010000245">
    <property type="protein sequence ID" value="KAJ0397598.1"/>
    <property type="molecule type" value="Genomic_DNA"/>
</dbReference>
<reference evidence="2" key="1">
    <citation type="submission" date="2021-12" db="EMBL/GenBank/DDBJ databases">
        <title>Prjna785345.</title>
        <authorList>
            <person name="Rujirawat T."/>
            <person name="Krajaejun T."/>
        </authorList>
    </citation>
    <scope>NUCLEOTIDE SEQUENCE</scope>
    <source>
        <strain evidence="2">Pi057C3</strain>
    </source>
</reference>
<name>A0AAD5LYE5_PYTIN</name>
<sequence>MSLSVAPVRVDGSQYSVVAYPKNPLPSCAKEKYDLCGDAETGPTCCPAGSYCEPKSPYVFQCSTPPPKCVLQEAGYELVSQASHDVPVLVNAKNNNVRHKPRFSSLTQQAASRFSVSLTFSCDWTAWRAADFSSMSRLPPQASSELALPSRSFGRELSSTSRRRARPDLRLDLLQSSTLDARLPRSLFRLLWVVIVAIHATCTAYPLCIASLYVLLPTKAPTLLSAIELYSLSVDSRSYPAIACAYVAIAIVHAVQLGRILALSLSHRQLLFVSPTQASTKSWTARLQGLLRRRWATRRSRKIAVLPRASERVSSVRLSSSQIINYSLTALNSAKALASASDATDRNFDTAFVVRELVETGFLSFQLYTSSFRVARVWMNNLLVTLLVLNCWTMPLAQRLFHVAVARARLLALVVNLSLDLCMYVVIPVLLFKPYFDDYDPAVRDMPLRLWYTDRWLVRMISEWPVLFVSSTWDGVSKAFVVVRIARSLENIPKLVPTTSTAATAATATATPATAVSPAAPPRPSNRWSLLHQQWGELQSTQSLRRRLQMLFERSGRVLLALWGLVVLGLHLHAASFEDARDCVVPVRPWIATRAACSLVQLNCRAHPSLTGAASDFDRALATVDCRWVAYLIIRHCPRVEITPRVQELPNLMGLKIYNSTLARWDADAALTQQHHPNALFVFLVATNMTQLPPALYDPAFPRKLGDIEVVHSNLSTLPLEIVERWPENLFLAFEGVQFSVVPAALPRLRPYFLSLAMAPVREIPAELFESDVLNSVVLNGCPIDALPAQVAPVPRLIRLYLDATNVSDLPSWVELKPELAIRASGTPLCERTETDLDPADPHDLELQRYVRCAPLPGDPFDLYFFPVAQEPLYNP</sequence>
<keyword evidence="1" id="KW-0472">Membrane</keyword>
<feature type="transmembrane region" description="Helical" evidence="1">
    <location>
        <begin position="239"/>
        <end position="262"/>
    </location>
</feature>
<dbReference type="Proteomes" id="UP001209570">
    <property type="component" value="Unassembled WGS sequence"/>
</dbReference>
<dbReference type="InterPro" id="IPR032675">
    <property type="entry name" value="LRR_dom_sf"/>
</dbReference>
<keyword evidence="1" id="KW-1133">Transmembrane helix</keyword>
<evidence type="ECO:0000256" key="1">
    <source>
        <dbReference type="SAM" id="Phobius"/>
    </source>
</evidence>
<evidence type="ECO:0000313" key="3">
    <source>
        <dbReference type="Proteomes" id="UP001209570"/>
    </source>
</evidence>
<dbReference type="AlphaFoldDB" id="A0AAD5LYE5"/>
<protein>
    <submittedName>
        <fullName evidence="2">Uncharacterized protein</fullName>
    </submittedName>
</protein>
<gene>
    <name evidence="2" type="ORF">P43SY_001668</name>
</gene>